<reference evidence="4 5" key="1">
    <citation type="submission" date="2020-08" db="EMBL/GenBank/DDBJ databases">
        <title>Plant Genome Project.</title>
        <authorList>
            <person name="Zhang R.-G."/>
        </authorList>
    </citation>
    <scope>NUCLEOTIDE SEQUENCE [LARGE SCALE GENOMIC DNA]</scope>
    <source>
        <tissue evidence="4">Rhizome</tissue>
    </source>
</reference>
<sequence>MYRGGFRVGRRLVRIWRRLFPRRNGYDSLSSGRRRSRVSQASAAAARRMCEWARGISRRLLGHPTVGERAPLLEEEWRAPPKGHLAVYVAEKEGERARRYVVPAVYFNHPLFRELLREAEEEFGFHHSGAITFPCQAANHRSRAEEDGAAIGEEAEAIEEVEHLAVRLVDGDDDHHPLAAGEAHDPVDDVIGGGAVEAAGGLVEEEERRPGEELDADADAPPLMPLMCHPPILVSMATANLISLIVASALARFVGVDMESGSWRGAE</sequence>
<protein>
    <submittedName>
        <fullName evidence="4">Uncharacterized protein</fullName>
    </submittedName>
</protein>
<keyword evidence="3" id="KW-0812">Transmembrane</keyword>
<name>A0A8J5KCY9_ZINOF</name>
<keyword evidence="5" id="KW-1185">Reference proteome</keyword>
<dbReference type="PANTHER" id="PTHR31374:SF304">
    <property type="entry name" value="OS04G0537100 PROTEIN"/>
    <property type="match status" value="1"/>
</dbReference>
<evidence type="ECO:0000256" key="1">
    <source>
        <dbReference type="ARBA" id="ARBA00006974"/>
    </source>
</evidence>
<evidence type="ECO:0000313" key="4">
    <source>
        <dbReference type="EMBL" id="KAG6475878.1"/>
    </source>
</evidence>
<evidence type="ECO:0000313" key="5">
    <source>
        <dbReference type="Proteomes" id="UP000734854"/>
    </source>
</evidence>
<keyword evidence="3" id="KW-0472">Membrane</keyword>
<evidence type="ECO:0000256" key="3">
    <source>
        <dbReference type="SAM" id="Phobius"/>
    </source>
</evidence>
<dbReference type="AlphaFoldDB" id="A0A8J5KCY9"/>
<feature type="transmembrane region" description="Helical" evidence="3">
    <location>
        <begin position="232"/>
        <end position="254"/>
    </location>
</feature>
<dbReference type="InterPro" id="IPR003676">
    <property type="entry name" value="SAUR_fam"/>
</dbReference>
<dbReference type="EMBL" id="JACMSC010000018">
    <property type="protein sequence ID" value="KAG6475878.1"/>
    <property type="molecule type" value="Genomic_DNA"/>
</dbReference>
<evidence type="ECO:0000256" key="2">
    <source>
        <dbReference type="SAM" id="MobiDB-lite"/>
    </source>
</evidence>
<dbReference type="PANTHER" id="PTHR31374">
    <property type="entry name" value="AUXIN-INDUCED PROTEIN-LIKE-RELATED"/>
    <property type="match status" value="1"/>
</dbReference>
<organism evidence="4 5">
    <name type="scientific">Zingiber officinale</name>
    <name type="common">Ginger</name>
    <name type="synonym">Amomum zingiber</name>
    <dbReference type="NCBI Taxonomy" id="94328"/>
    <lineage>
        <taxon>Eukaryota</taxon>
        <taxon>Viridiplantae</taxon>
        <taxon>Streptophyta</taxon>
        <taxon>Embryophyta</taxon>
        <taxon>Tracheophyta</taxon>
        <taxon>Spermatophyta</taxon>
        <taxon>Magnoliopsida</taxon>
        <taxon>Liliopsida</taxon>
        <taxon>Zingiberales</taxon>
        <taxon>Zingiberaceae</taxon>
        <taxon>Zingiber</taxon>
    </lineage>
</organism>
<comment type="caution">
    <text evidence="4">The sequence shown here is derived from an EMBL/GenBank/DDBJ whole genome shotgun (WGS) entry which is preliminary data.</text>
</comment>
<dbReference type="Pfam" id="PF02519">
    <property type="entry name" value="Auxin_inducible"/>
    <property type="match status" value="1"/>
</dbReference>
<keyword evidence="3" id="KW-1133">Transmembrane helix</keyword>
<dbReference type="GO" id="GO:0009733">
    <property type="term" value="P:response to auxin"/>
    <property type="evidence" value="ECO:0007669"/>
    <property type="project" value="InterPro"/>
</dbReference>
<proteinExistence type="inferred from homology"/>
<feature type="region of interest" description="Disordered" evidence="2">
    <location>
        <begin position="201"/>
        <end position="221"/>
    </location>
</feature>
<dbReference type="Proteomes" id="UP000734854">
    <property type="component" value="Unassembled WGS sequence"/>
</dbReference>
<comment type="similarity">
    <text evidence="1">Belongs to the ARG7 family.</text>
</comment>
<accession>A0A8J5KCY9</accession>
<gene>
    <name evidence="4" type="ORF">ZIOFF_065108</name>
</gene>